<feature type="domain" description="O-acyltransferase WSD1-like N-terminal" evidence="13">
    <location>
        <begin position="5"/>
        <end position="280"/>
    </location>
</feature>
<comment type="pathway">
    <text evidence="1 11">Glycerolipid metabolism; triacylglycerol biosynthesis.</text>
</comment>
<evidence type="ECO:0000259" key="13">
    <source>
        <dbReference type="Pfam" id="PF03007"/>
    </source>
</evidence>
<dbReference type="PANTHER" id="PTHR31650">
    <property type="entry name" value="O-ACYLTRANSFERASE (WSD1-LIKE) FAMILY PROTEIN"/>
    <property type="match status" value="1"/>
</dbReference>
<dbReference type="SUPFAM" id="SSF52777">
    <property type="entry name" value="CoA-dependent acyltransferases"/>
    <property type="match status" value="1"/>
</dbReference>
<evidence type="ECO:0000256" key="11">
    <source>
        <dbReference type="RuleBase" id="RU361241"/>
    </source>
</evidence>
<accession>A0ABY5DVT6</accession>
<feature type="domain" description="O-acyltransferase WSD1 C-terminal" evidence="14">
    <location>
        <begin position="321"/>
        <end position="465"/>
    </location>
</feature>
<reference evidence="15 16" key="1">
    <citation type="submission" date="2022-06" db="EMBL/GenBank/DDBJ databases">
        <title>Paraconexibacter antarcticus.</title>
        <authorList>
            <person name="Kim C.S."/>
        </authorList>
    </citation>
    <scope>NUCLEOTIDE SEQUENCE [LARGE SCALE GENOMIC DNA]</scope>
    <source>
        <strain evidence="15 16">02-257</strain>
    </source>
</reference>
<dbReference type="PANTHER" id="PTHR31650:SF1">
    <property type="entry name" value="WAX ESTER SYNTHASE_DIACYLGLYCEROL ACYLTRANSFERASE 4-RELATED"/>
    <property type="match status" value="1"/>
</dbReference>
<dbReference type="InterPro" id="IPR009721">
    <property type="entry name" value="O-acyltransferase_WSD1_C"/>
</dbReference>
<evidence type="ECO:0000256" key="3">
    <source>
        <dbReference type="ARBA" id="ARBA00009587"/>
    </source>
</evidence>
<evidence type="ECO:0000313" key="16">
    <source>
        <dbReference type="Proteomes" id="UP001056035"/>
    </source>
</evidence>
<evidence type="ECO:0000256" key="2">
    <source>
        <dbReference type="ARBA" id="ARBA00005189"/>
    </source>
</evidence>
<name>A0ABY5DVT6_9ACTN</name>
<evidence type="ECO:0000256" key="5">
    <source>
        <dbReference type="ARBA" id="ARBA00022516"/>
    </source>
</evidence>
<proteinExistence type="inferred from homology"/>
<evidence type="ECO:0000256" key="10">
    <source>
        <dbReference type="ARBA" id="ARBA00048109"/>
    </source>
</evidence>
<keyword evidence="5 11" id="KW-0444">Lipid biosynthesis</keyword>
<sequence>MGEQLSMLDTMFLELEEFDETAHMHIGAALVFDPLPDGGTPDADAFREHVRARVGRLPRFTQQLSAVHTGPLTWLTWEPAEGYDLDAHVHHATLPSPGGEAELHAWLGDFWSHRLDRHRPLWEMVLLDGLEGGRWAMATKTHHCLVDGVGSLDIGYVLLDASPQPTTTPEPTDGSTPATAPPTRTGADAEPPHGGSFWLTPGLVVRGARSGLGAALHPRESLNRARAAVELIVRDEVIAAPASSLNGTMSGTRHFASVPVDLAEVKAVKERLGGTVNDVVLAVCAGGLRHLLLSRGETPTADLRAQVPVNIRSEDKEHALGNELTSLFVELPVGEADPITRYRRVVHRAQDLKAGSQRAGGKTIIDLADMGPPLAGGLLARSMFGSTRMFNLTITNVPGPQQRLYAFGAPLTQVLPLVPLFAGHSVGIAVVSYAGQMVFGLNADRLSAPDLAVLAEGIERSFAELRPRVPSAPARPAREPAPR</sequence>
<dbReference type="InterPro" id="IPR014292">
    <property type="entry name" value="Acyl_transf_WS/DGAT"/>
</dbReference>
<dbReference type="EMBL" id="CP098502">
    <property type="protein sequence ID" value="UTI65191.1"/>
    <property type="molecule type" value="Genomic_DNA"/>
</dbReference>
<evidence type="ECO:0000313" key="15">
    <source>
        <dbReference type="EMBL" id="UTI65191.1"/>
    </source>
</evidence>
<keyword evidence="7 11" id="KW-0319">Glycerol metabolism</keyword>
<keyword evidence="8 11" id="KW-0443">Lipid metabolism</keyword>
<dbReference type="InterPro" id="IPR023213">
    <property type="entry name" value="CAT-like_dom_sf"/>
</dbReference>
<evidence type="ECO:0000259" key="14">
    <source>
        <dbReference type="Pfam" id="PF06974"/>
    </source>
</evidence>
<evidence type="ECO:0000256" key="1">
    <source>
        <dbReference type="ARBA" id="ARBA00004771"/>
    </source>
</evidence>
<feature type="compositionally biased region" description="Polar residues" evidence="12">
    <location>
        <begin position="163"/>
        <end position="175"/>
    </location>
</feature>
<feature type="region of interest" description="Disordered" evidence="12">
    <location>
        <begin position="161"/>
        <end position="194"/>
    </location>
</feature>
<evidence type="ECO:0000256" key="12">
    <source>
        <dbReference type="SAM" id="MobiDB-lite"/>
    </source>
</evidence>
<keyword evidence="16" id="KW-1185">Reference proteome</keyword>
<evidence type="ECO:0000256" key="7">
    <source>
        <dbReference type="ARBA" id="ARBA00022798"/>
    </source>
</evidence>
<comment type="pathway">
    <text evidence="2">Lipid metabolism.</text>
</comment>
<dbReference type="InterPro" id="IPR045034">
    <property type="entry name" value="O-acyltransferase_WSD1-like"/>
</dbReference>
<protein>
    <recommendedName>
        <fullName evidence="4 11">Diacylglycerol O-acyltransferase</fullName>
        <ecNumber evidence="4 11">2.3.1.20</ecNumber>
    </recommendedName>
</protein>
<dbReference type="Proteomes" id="UP001056035">
    <property type="component" value="Chromosome"/>
</dbReference>
<dbReference type="NCBIfam" id="TIGR02946">
    <property type="entry name" value="acyl_WS_DGAT"/>
    <property type="match status" value="1"/>
</dbReference>
<organism evidence="15 16">
    <name type="scientific">Paraconexibacter antarcticus</name>
    <dbReference type="NCBI Taxonomy" id="2949664"/>
    <lineage>
        <taxon>Bacteria</taxon>
        <taxon>Bacillati</taxon>
        <taxon>Actinomycetota</taxon>
        <taxon>Thermoleophilia</taxon>
        <taxon>Solirubrobacterales</taxon>
        <taxon>Paraconexibacteraceae</taxon>
        <taxon>Paraconexibacter</taxon>
    </lineage>
</organism>
<comment type="similarity">
    <text evidence="3 11">Belongs to the long-chain O-acyltransferase family.</text>
</comment>
<keyword evidence="9 11" id="KW-0012">Acyltransferase</keyword>
<dbReference type="Gene3D" id="3.30.559.10">
    <property type="entry name" value="Chloramphenicol acetyltransferase-like domain"/>
    <property type="match status" value="1"/>
</dbReference>
<dbReference type="EC" id="2.3.1.20" evidence="4 11"/>
<dbReference type="Pfam" id="PF03007">
    <property type="entry name" value="WS_DGAT_cat"/>
    <property type="match status" value="1"/>
</dbReference>
<gene>
    <name evidence="15" type="ORF">NBH00_03035</name>
</gene>
<feature type="compositionally biased region" description="Low complexity" evidence="12">
    <location>
        <begin position="176"/>
        <end position="189"/>
    </location>
</feature>
<evidence type="ECO:0000256" key="4">
    <source>
        <dbReference type="ARBA" id="ARBA00013244"/>
    </source>
</evidence>
<evidence type="ECO:0000256" key="9">
    <source>
        <dbReference type="ARBA" id="ARBA00023315"/>
    </source>
</evidence>
<dbReference type="Pfam" id="PF06974">
    <property type="entry name" value="WS_DGAT_C"/>
    <property type="match status" value="1"/>
</dbReference>
<dbReference type="RefSeq" id="WP_254571878.1">
    <property type="nucleotide sequence ID" value="NZ_CP098502.1"/>
</dbReference>
<dbReference type="InterPro" id="IPR004255">
    <property type="entry name" value="O-acyltransferase_WSD1_N"/>
</dbReference>
<keyword evidence="6 11" id="KW-0808">Transferase</keyword>
<evidence type="ECO:0000256" key="8">
    <source>
        <dbReference type="ARBA" id="ARBA00023098"/>
    </source>
</evidence>
<comment type="catalytic activity">
    <reaction evidence="10 11">
        <text>an acyl-CoA + a 1,2-diacyl-sn-glycerol = a triacyl-sn-glycerol + CoA</text>
        <dbReference type="Rhea" id="RHEA:10868"/>
        <dbReference type="ChEBI" id="CHEBI:17815"/>
        <dbReference type="ChEBI" id="CHEBI:57287"/>
        <dbReference type="ChEBI" id="CHEBI:58342"/>
        <dbReference type="ChEBI" id="CHEBI:64615"/>
        <dbReference type="EC" id="2.3.1.20"/>
    </reaction>
</comment>
<evidence type="ECO:0000256" key="6">
    <source>
        <dbReference type="ARBA" id="ARBA00022679"/>
    </source>
</evidence>